<reference evidence="2 3" key="1">
    <citation type="journal article" date="2023" name="Sci. Data">
        <title>Genome assembly of the Korean intertidal mud-creeper Batillaria attramentaria.</title>
        <authorList>
            <person name="Patra A.K."/>
            <person name="Ho P.T."/>
            <person name="Jun S."/>
            <person name="Lee S.J."/>
            <person name="Kim Y."/>
            <person name="Won Y.J."/>
        </authorList>
    </citation>
    <scope>NUCLEOTIDE SEQUENCE [LARGE SCALE GENOMIC DNA]</scope>
    <source>
        <strain evidence="2">Wonlab-2016</strain>
    </source>
</reference>
<feature type="region of interest" description="Disordered" evidence="1">
    <location>
        <begin position="1"/>
        <end position="27"/>
    </location>
</feature>
<protein>
    <submittedName>
        <fullName evidence="2">Uncharacterized protein</fullName>
    </submittedName>
</protein>
<feature type="compositionally biased region" description="Polar residues" evidence="1">
    <location>
        <begin position="15"/>
        <end position="27"/>
    </location>
</feature>
<comment type="caution">
    <text evidence="2">The sequence shown here is derived from an EMBL/GenBank/DDBJ whole genome shotgun (WGS) entry which is preliminary data.</text>
</comment>
<gene>
    <name evidence="2" type="ORF">BaRGS_00025984</name>
</gene>
<proteinExistence type="predicted"/>
<feature type="non-terminal residue" evidence="2">
    <location>
        <position position="89"/>
    </location>
</feature>
<dbReference type="Proteomes" id="UP001519460">
    <property type="component" value="Unassembled WGS sequence"/>
</dbReference>
<evidence type="ECO:0000256" key="1">
    <source>
        <dbReference type="SAM" id="MobiDB-lite"/>
    </source>
</evidence>
<organism evidence="2 3">
    <name type="scientific">Batillaria attramentaria</name>
    <dbReference type="NCBI Taxonomy" id="370345"/>
    <lineage>
        <taxon>Eukaryota</taxon>
        <taxon>Metazoa</taxon>
        <taxon>Spiralia</taxon>
        <taxon>Lophotrochozoa</taxon>
        <taxon>Mollusca</taxon>
        <taxon>Gastropoda</taxon>
        <taxon>Caenogastropoda</taxon>
        <taxon>Sorbeoconcha</taxon>
        <taxon>Cerithioidea</taxon>
        <taxon>Batillariidae</taxon>
        <taxon>Batillaria</taxon>
    </lineage>
</organism>
<evidence type="ECO:0000313" key="2">
    <source>
        <dbReference type="EMBL" id="KAK7482818.1"/>
    </source>
</evidence>
<sequence>MTTKSSVWADPTRPRGSSSGCSNHVSRLNTLSPHSQRPIISQDLAGACVGLGWVHQKAVVRTIQPFGSALIVFSGWVSSAYTRHRSAFY</sequence>
<accession>A0ABD0K7C1</accession>
<keyword evidence="3" id="KW-1185">Reference proteome</keyword>
<name>A0ABD0K7C1_9CAEN</name>
<evidence type="ECO:0000313" key="3">
    <source>
        <dbReference type="Proteomes" id="UP001519460"/>
    </source>
</evidence>
<dbReference type="AlphaFoldDB" id="A0ABD0K7C1"/>
<dbReference type="EMBL" id="JACVVK020000238">
    <property type="protein sequence ID" value="KAK7482818.1"/>
    <property type="molecule type" value="Genomic_DNA"/>
</dbReference>